<evidence type="ECO:0000259" key="2">
    <source>
        <dbReference type="PROSITE" id="PS50110"/>
    </source>
</evidence>
<dbReference type="InterPro" id="IPR052893">
    <property type="entry name" value="TCS_response_regulator"/>
</dbReference>
<dbReference type="EMBL" id="RYFG02000093">
    <property type="protein sequence ID" value="TRW95029.1"/>
    <property type="molecule type" value="Genomic_DNA"/>
</dbReference>
<dbReference type="InterPro" id="IPR011006">
    <property type="entry name" value="CheY-like_superfamily"/>
</dbReference>
<reference evidence="3 4" key="1">
    <citation type="journal article" date="2019" name="Antonie Van Leeuwenhoek">
        <title>Description of 'Ca. Methylobacter oryzae' KRF1, a novel species from the environmentally important Methylobacter clade 2.</title>
        <authorList>
            <person name="Khatri K."/>
            <person name="Mohite J.A."/>
            <person name="Pandit P.S."/>
            <person name="Bahulikar R."/>
            <person name="Rahalkar M.C."/>
        </authorList>
    </citation>
    <scope>NUCLEOTIDE SEQUENCE [LARGE SCALE GENOMIC DNA]</scope>
    <source>
        <strain evidence="3 4">KRF1</strain>
    </source>
</reference>
<proteinExistence type="predicted"/>
<dbReference type="Pfam" id="PF00072">
    <property type="entry name" value="Response_reg"/>
    <property type="match status" value="1"/>
</dbReference>
<dbReference type="PROSITE" id="PS50110">
    <property type="entry name" value="RESPONSE_REGULATORY"/>
    <property type="match status" value="1"/>
</dbReference>
<accession>A0ABY3CAZ4</accession>
<evidence type="ECO:0000313" key="4">
    <source>
        <dbReference type="Proteomes" id="UP000733744"/>
    </source>
</evidence>
<organism evidence="3 4">
    <name type="scientific">Candidatus Methylobacter oryzae</name>
    <dbReference type="NCBI Taxonomy" id="2497749"/>
    <lineage>
        <taxon>Bacteria</taxon>
        <taxon>Pseudomonadati</taxon>
        <taxon>Pseudomonadota</taxon>
        <taxon>Gammaproteobacteria</taxon>
        <taxon>Methylococcales</taxon>
        <taxon>Methylococcaceae</taxon>
        <taxon>Methylobacter</taxon>
    </lineage>
</organism>
<dbReference type="Gene3D" id="3.40.50.2300">
    <property type="match status" value="1"/>
</dbReference>
<feature type="domain" description="Response regulatory" evidence="2">
    <location>
        <begin position="1"/>
        <end position="125"/>
    </location>
</feature>
<evidence type="ECO:0000256" key="1">
    <source>
        <dbReference type="PROSITE-ProRule" id="PRU00169"/>
    </source>
</evidence>
<evidence type="ECO:0000313" key="3">
    <source>
        <dbReference type="EMBL" id="TRW95029.1"/>
    </source>
</evidence>
<feature type="modified residue" description="4-aspartylphosphate" evidence="1">
    <location>
        <position position="58"/>
    </location>
</feature>
<dbReference type="PANTHER" id="PTHR44520">
    <property type="entry name" value="RESPONSE REGULATOR RCP1-RELATED"/>
    <property type="match status" value="1"/>
</dbReference>
<dbReference type="RefSeq" id="WP_127028343.1">
    <property type="nucleotide sequence ID" value="NZ_RYFG02000093.1"/>
</dbReference>
<dbReference type="Proteomes" id="UP000733744">
    <property type="component" value="Unassembled WGS sequence"/>
</dbReference>
<gene>
    <name evidence="3" type="ORF">EKO24_010695</name>
</gene>
<dbReference type="SUPFAM" id="SSF52172">
    <property type="entry name" value="CheY-like"/>
    <property type="match status" value="1"/>
</dbReference>
<dbReference type="CDD" id="cd17557">
    <property type="entry name" value="REC_Rcp-like"/>
    <property type="match status" value="1"/>
</dbReference>
<keyword evidence="4" id="KW-1185">Reference proteome</keyword>
<name>A0ABY3CAZ4_9GAMM</name>
<keyword evidence="1" id="KW-0597">Phosphoprotein</keyword>
<comment type="caution">
    <text evidence="3">The sequence shown here is derived from an EMBL/GenBank/DDBJ whole genome shotgun (WGS) entry which is preliminary data.</text>
</comment>
<protein>
    <submittedName>
        <fullName evidence="3">Response regulator</fullName>
    </submittedName>
</protein>
<dbReference type="SMART" id="SM00448">
    <property type="entry name" value="REC"/>
    <property type="match status" value="1"/>
</dbReference>
<dbReference type="InterPro" id="IPR001789">
    <property type="entry name" value="Sig_transdc_resp-reg_receiver"/>
</dbReference>
<sequence length="137" mass="15701">MIVEDDPGHSKLIEKNLRRGGLNNPIETFENGQLALDYLNRQSNFKDHPIAQTLLLLDLNMPVMNGMELLHILKQDIKLRDIPVIVLTSTDDQREIDECYSLGCNLYLPKPIEFNRFTEAMRKLGMLIELIAVPSIK</sequence>